<dbReference type="OMA" id="QADIHIA"/>
<dbReference type="OrthoDB" id="4760524at2759"/>
<protein>
    <recommendedName>
        <fullName evidence="2">NACHT domain-containing protein</fullName>
    </recommendedName>
</protein>
<gene>
    <name evidence="3" type="ORF">CONPUDRAFT_160957</name>
</gene>
<dbReference type="PROSITE" id="PS50837">
    <property type="entry name" value="NACHT"/>
    <property type="match status" value="1"/>
</dbReference>
<reference evidence="4" key="1">
    <citation type="journal article" date="2012" name="Science">
        <title>The Paleozoic origin of enzymatic lignin decomposition reconstructed from 31 fungal genomes.</title>
        <authorList>
            <person name="Floudas D."/>
            <person name="Binder M."/>
            <person name="Riley R."/>
            <person name="Barry K."/>
            <person name="Blanchette R.A."/>
            <person name="Henrissat B."/>
            <person name="Martinez A.T."/>
            <person name="Otillar R."/>
            <person name="Spatafora J.W."/>
            <person name="Yadav J.S."/>
            <person name="Aerts A."/>
            <person name="Benoit I."/>
            <person name="Boyd A."/>
            <person name="Carlson A."/>
            <person name="Copeland A."/>
            <person name="Coutinho P.M."/>
            <person name="de Vries R.P."/>
            <person name="Ferreira P."/>
            <person name="Findley K."/>
            <person name="Foster B."/>
            <person name="Gaskell J."/>
            <person name="Glotzer D."/>
            <person name="Gorecki P."/>
            <person name="Heitman J."/>
            <person name="Hesse C."/>
            <person name="Hori C."/>
            <person name="Igarashi K."/>
            <person name="Jurgens J.A."/>
            <person name="Kallen N."/>
            <person name="Kersten P."/>
            <person name="Kohler A."/>
            <person name="Kuees U."/>
            <person name="Kumar T.K.A."/>
            <person name="Kuo A."/>
            <person name="LaButti K."/>
            <person name="Larrondo L.F."/>
            <person name="Lindquist E."/>
            <person name="Ling A."/>
            <person name="Lombard V."/>
            <person name="Lucas S."/>
            <person name="Lundell T."/>
            <person name="Martin R."/>
            <person name="McLaughlin D.J."/>
            <person name="Morgenstern I."/>
            <person name="Morin E."/>
            <person name="Murat C."/>
            <person name="Nagy L.G."/>
            <person name="Nolan M."/>
            <person name="Ohm R.A."/>
            <person name="Patyshakuliyeva A."/>
            <person name="Rokas A."/>
            <person name="Ruiz-Duenas F.J."/>
            <person name="Sabat G."/>
            <person name="Salamov A."/>
            <person name="Samejima M."/>
            <person name="Schmutz J."/>
            <person name="Slot J.C."/>
            <person name="St John F."/>
            <person name="Stenlid J."/>
            <person name="Sun H."/>
            <person name="Sun S."/>
            <person name="Syed K."/>
            <person name="Tsang A."/>
            <person name="Wiebenga A."/>
            <person name="Young D."/>
            <person name="Pisabarro A."/>
            <person name="Eastwood D.C."/>
            <person name="Martin F."/>
            <person name="Cullen D."/>
            <person name="Grigoriev I.V."/>
            <person name="Hibbett D.S."/>
        </authorList>
    </citation>
    <scope>NUCLEOTIDE SEQUENCE [LARGE SCALE GENOMIC DNA]</scope>
    <source>
        <strain evidence="4">RWD-64-598 SS2</strain>
    </source>
</reference>
<proteinExistence type="predicted"/>
<dbReference type="Proteomes" id="UP000053558">
    <property type="component" value="Unassembled WGS sequence"/>
</dbReference>
<name>A0A5M3N485_CONPW</name>
<dbReference type="Gene3D" id="3.40.50.300">
    <property type="entry name" value="P-loop containing nucleotide triphosphate hydrolases"/>
    <property type="match status" value="1"/>
</dbReference>
<dbReference type="GeneID" id="19204451"/>
<dbReference type="PANTHER" id="PTHR10039:SF14">
    <property type="entry name" value="NACHT DOMAIN-CONTAINING PROTEIN"/>
    <property type="match status" value="1"/>
</dbReference>
<evidence type="ECO:0000259" key="2">
    <source>
        <dbReference type="PROSITE" id="PS50837"/>
    </source>
</evidence>
<feature type="domain" description="NACHT" evidence="2">
    <location>
        <begin position="55"/>
        <end position="211"/>
    </location>
</feature>
<dbReference type="InterPro" id="IPR056884">
    <property type="entry name" value="NPHP3-like_N"/>
</dbReference>
<keyword evidence="1" id="KW-0677">Repeat</keyword>
<dbReference type="KEGG" id="cput:CONPUDRAFT_160957"/>
<keyword evidence="4" id="KW-1185">Reference proteome</keyword>
<accession>A0A5M3N485</accession>
<comment type="caution">
    <text evidence="3">The sequence shown here is derived from an EMBL/GenBank/DDBJ whole genome shotgun (WGS) entry which is preliminary data.</text>
</comment>
<sequence length="432" mass="48156">MLDPVQHDAWKSLGEECIHSATFDPAEQKSSQCLPGTRVDLLDQLLDAIHRESGKIIWLSGEAGSGKSTVAHTLAQEFHDNGSLVATFFFSRSHPKHSTTDHLIPTIAYQLGLLHPVVKEVIIKAITDDTQLLKPEKPRHDQFTHLVLRPIEVLKTIWSELGKTMIMLFDGLEQCNSGDHSHHLPQLIRLLVDALHKDTTDGFRVIFTSRPYKHVRDIIAEPPLVSLVRFKMEDFDAKSDIEHFIQMSFINLRQCRGRDPSALGRHFLLSLSKASSNFVVVATLANLIVRASLSERWAIVGALLRTSGSCKVNMLFRDVINSSENPSQGSATISLVLSLRQPMSAGDISHLMRYDVCPILDSMAAIVSAPSTLEPVMIHYPSLRNYLLQGSRPGFTDPAVVQCHLASACLERMERSLTRDMCRLGETLNPHT</sequence>
<dbReference type="InterPro" id="IPR027417">
    <property type="entry name" value="P-loop_NTPase"/>
</dbReference>
<evidence type="ECO:0000256" key="1">
    <source>
        <dbReference type="ARBA" id="ARBA00022737"/>
    </source>
</evidence>
<evidence type="ECO:0000313" key="4">
    <source>
        <dbReference type="Proteomes" id="UP000053558"/>
    </source>
</evidence>
<dbReference type="AlphaFoldDB" id="A0A5M3N485"/>
<dbReference type="RefSeq" id="XP_007763041.1">
    <property type="nucleotide sequence ID" value="XM_007764851.1"/>
</dbReference>
<evidence type="ECO:0000313" key="3">
    <source>
        <dbReference type="EMBL" id="EIW86118.1"/>
    </source>
</evidence>
<dbReference type="SUPFAM" id="SSF52540">
    <property type="entry name" value="P-loop containing nucleoside triphosphate hydrolases"/>
    <property type="match status" value="1"/>
</dbReference>
<dbReference type="EMBL" id="JH711573">
    <property type="protein sequence ID" value="EIW86118.1"/>
    <property type="molecule type" value="Genomic_DNA"/>
</dbReference>
<organism evidence="3 4">
    <name type="scientific">Coniophora puteana (strain RWD-64-598)</name>
    <name type="common">Brown rot fungus</name>
    <dbReference type="NCBI Taxonomy" id="741705"/>
    <lineage>
        <taxon>Eukaryota</taxon>
        <taxon>Fungi</taxon>
        <taxon>Dikarya</taxon>
        <taxon>Basidiomycota</taxon>
        <taxon>Agaricomycotina</taxon>
        <taxon>Agaricomycetes</taxon>
        <taxon>Agaricomycetidae</taxon>
        <taxon>Boletales</taxon>
        <taxon>Coniophorineae</taxon>
        <taxon>Coniophoraceae</taxon>
        <taxon>Coniophora</taxon>
    </lineage>
</organism>
<dbReference type="Pfam" id="PF24883">
    <property type="entry name" value="NPHP3_N"/>
    <property type="match status" value="1"/>
</dbReference>
<dbReference type="PANTHER" id="PTHR10039">
    <property type="entry name" value="AMELOGENIN"/>
    <property type="match status" value="1"/>
</dbReference>
<dbReference type="InterPro" id="IPR007111">
    <property type="entry name" value="NACHT_NTPase"/>
</dbReference>